<dbReference type="RefSeq" id="WP_187570948.1">
    <property type="nucleotide sequence ID" value="NZ_CP060711.1"/>
</dbReference>
<reference evidence="1 2" key="1">
    <citation type="submission" date="2020-08" db="EMBL/GenBank/DDBJ databases">
        <title>Genome sequence of Thermomonas brevis KACC 16975T.</title>
        <authorList>
            <person name="Hyun D.-W."/>
            <person name="Bae J.-W."/>
        </authorList>
    </citation>
    <scope>NUCLEOTIDE SEQUENCE [LARGE SCALE GENOMIC DNA]</scope>
    <source>
        <strain evidence="1 2">KACC 16975</strain>
    </source>
</reference>
<name>A0A7G9QV26_9GAMM</name>
<dbReference type="EMBL" id="CP060711">
    <property type="protein sequence ID" value="QNN47201.1"/>
    <property type="molecule type" value="Genomic_DNA"/>
</dbReference>
<organism evidence="1 2">
    <name type="scientific">Thermomonas brevis</name>
    <dbReference type="NCBI Taxonomy" id="215691"/>
    <lineage>
        <taxon>Bacteria</taxon>
        <taxon>Pseudomonadati</taxon>
        <taxon>Pseudomonadota</taxon>
        <taxon>Gammaproteobacteria</taxon>
        <taxon>Lysobacterales</taxon>
        <taxon>Lysobacteraceae</taxon>
        <taxon>Thermomonas</taxon>
    </lineage>
</organism>
<gene>
    <name evidence="1" type="ORF">H9L17_03345</name>
</gene>
<sequence>MRAITLTEAQWNRLKAAAGHAGECMFGVSMAQPAIAEFGSPAHDMQIAVGRAENAMRELSALLAEVESNGE</sequence>
<accession>A0A7G9QV26</accession>
<evidence type="ECO:0000313" key="2">
    <source>
        <dbReference type="Proteomes" id="UP000515977"/>
    </source>
</evidence>
<dbReference type="Proteomes" id="UP000515977">
    <property type="component" value="Chromosome"/>
</dbReference>
<evidence type="ECO:0000313" key="1">
    <source>
        <dbReference type="EMBL" id="QNN47201.1"/>
    </source>
</evidence>
<protein>
    <submittedName>
        <fullName evidence="1">Uncharacterized protein</fullName>
    </submittedName>
</protein>
<dbReference type="KEGG" id="tbv:H9L17_03345"/>
<keyword evidence="2" id="KW-1185">Reference proteome</keyword>
<dbReference type="AlphaFoldDB" id="A0A7G9QV26"/>
<proteinExistence type="predicted"/>